<feature type="non-terminal residue" evidence="1">
    <location>
        <position position="197"/>
    </location>
</feature>
<evidence type="ECO:0000313" key="2">
    <source>
        <dbReference type="Proteomes" id="UP001140234"/>
    </source>
</evidence>
<dbReference type="Proteomes" id="UP001140234">
    <property type="component" value="Unassembled WGS sequence"/>
</dbReference>
<organism evidence="1 2">
    <name type="scientific">Coemansia nantahalensis</name>
    <dbReference type="NCBI Taxonomy" id="2789366"/>
    <lineage>
        <taxon>Eukaryota</taxon>
        <taxon>Fungi</taxon>
        <taxon>Fungi incertae sedis</taxon>
        <taxon>Zoopagomycota</taxon>
        <taxon>Kickxellomycotina</taxon>
        <taxon>Kickxellomycetes</taxon>
        <taxon>Kickxellales</taxon>
        <taxon>Kickxellaceae</taxon>
        <taxon>Coemansia</taxon>
    </lineage>
</organism>
<name>A0ACC1JKC8_9FUNG</name>
<dbReference type="EMBL" id="JANBUJ010003549">
    <property type="protein sequence ID" value="KAJ2760267.1"/>
    <property type="molecule type" value="Genomic_DNA"/>
</dbReference>
<protein>
    <submittedName>
        <fullName evidence="1">Uncharacterized protein</fullName>
    </submittedName>
</protein>
<keyword evidence="2" id="KW-1185">Reference proteome</keyword>
<evidence type="ECO:0000313" key="1">
    <source>
        <dbReference type="EMBL" id="KAJ2760267.1"/>
    </source>
</evidence>
<accession>A0ACC1JKC8</accession>
<proteinExistence type="predicted"/>
<comment type="caution">
    <text evidence="1">The sequence shown here is derived from an EMBL/GenBank/DDBJ whole genome shotgun (WGS) entry which is preliminary data.</text>
</comment>
<gene>
    <name evidence="1" type="ORF">IWQ57_006349</name>
</gene>
<reference evidence="1" key="1">
    <citation type="submission" date="2022-07" db="EMBL/GenBank/DDBJ databases">
        <title>Phylogenomic reconstructions and comparative analyses of Kickxellomycotina fungi.</title>
        <authorList>
            <person name="Reynolds N.K."/>
            <person name="Stajich J.E."/>
            <person name="Barry K."/>
            <person name="Grigoriev I.V."/>
            <person name="Crous P."/>
            <person name="Smith M.E."/>
        </authorList>
    </citation>
    <scope>NUCLEOTIDE SEQUENCE</scope>
    <source>
        <strain evidence="1">CBS 109366</strain>
    </source>
</reference>
<sequence length="197" mass="21463">MASAQSKAGGGGGRAAPEAPERRFREIHYHRFPLGVRSNIHGTCLLRSHLPVRLPRPHTMQHIYRHPPPGVGHRRGTPPPPAAAARDPAVLEHWQGVVRDINDERRRVAQWLASERATARTHAVVATQSGLQFFIAGFGYWNVLDLDLGLPNEACAGVKAFEVPAPPGPQCAPESQGDEAAIESHQLPQLIVALTTY</sequence>